<dbReference type="OrthoDB" id="3521097at2759"/>
<name>A0A7D5URD7_9HYPO</name>
<evidence type="ECO:0000313" key="3">
    <source>
        <dbReference type="Proteomes" id="UP000510686"/>
    </source>
</evidence>
<protein>
    <submittedName>
        <fullName evidence="2">Uncharacterized protein</fullName>
    </submittedName>
</protein>
<dbReference type="EMBL" id="CP058932">
    <property type="protein sequence ID" value="QLI64779.1"/>
    <property type="molecule type" value="Genomic_DNA"/>
</dbReference>
<feature type="region of interest" description="Disordered" evidence="1">
    <location>
        <begin position="241"/>
        <end position="314"/>
    </location>
</feature>
<evidence type="ECO:0000313" key="2">
    <source>
        <dbReference type="EMBL" id="QLI64779.1"/>
    </source>
</evidence>
<sequence>MAWQSNDQFRDITFDGQETLHTTGAVRLIDHGSNPAAHTGEWYDDSDGLSHQTFEASGTCDPGYNRPQDDDRGVGQLTAVPIPVVNQDVSIPGRRERKDRTNPQAQFGNGLSYAGLEYAQRSYTASGGDQAASRSAGPTPLGSDLYPKTLEDVRSNGNRFDGALGWRDNQKVTPNDLPLSNMPPGALEIGVGQTTTDITSWSGTNQEYSEIFSDRESVMLPPARPATIANISLAPTRVRLYPQPSPVRTTHLEARNIFGSRNGKHKASSPPADDHQRRPAQPGKSEPVNNITDEHVEGSSSSDPSPSSNPRWDCPIAKQSNSYYPNCHKIGFSNVSRVKQHLQRHHSNEGKTNKGHEPRIITADHIKQFGQKMTAKSEDSWYKVFRIVFPNDPLPSSPYFENVIPQPYAAFAHTLEFNFKNRINDLRQRMSQDVYEELTKIIVSETIRATFQDWLAKSSSGSQSGNSSRDQHDQQFDQQNQETHDCVWVSERRGMHSPMGQSVHIQSHHVTRSSMPQDEMPTQQQNNPHIARYTYITRDPQYSEPAIGVVEPASPGPSTYDLPNALHSVGSLGQEEQESFPCPSAELNTGQWTGYPSEFETFPGVFYNSTTQHQQQQNWEQYQHEEQEQDEETQQQQLQVLPNRNEQKLSYFDYETE</sequence>
<organism evidence="2 3">
    <name type="scientific">Metarhizium brunneum</name>
    <dbReference type="NCBI Taxonomy" id="500148"/>
    <lineage>
        <taxon>Eukaryota</taxon>
        <taxon>Fungi</taxon>
        <taxon>Dikarya</taxon>
        <taxon>Ascomycota</taxon>
        <taxon>Pezizomycotina</taxon>
        <taxon>Sordariomycetes</taxon>
        <taxon>Hypocreomycetidae</taxon>
        <taxon>Hypocreales</taxon>
        <taxon>Clavicipitaceae</taxon>
        <taxon>Metarhizium</taxon>
    </lineage>
</organism>
<reference evidence="2 3" key="1">
    <citation type="submission" date="2020-07" db="EMBL/GenBank/DDBJ databases">
        <title>Telomere length de novo assembly of all 7 chromosomes of the fungus, Metarhizium brunneum, using a novel assembly pipeline.</title>
        <authorList>
            <person name="Saud z."/>
            <person name="Kortsinoglou A."/>
            <person name="Kouvelis V.N."/>
            <person name="Butt T.M."/>
        </authorList>
    </citation>
    <scope>NUCLEOTIDE SEQUENCE [LARGE SCALE GENOMIC DNA]</scope>
    <source>
        <strain evidence="2 3">4556</strain>
    </source>
</reference>
<evidence type="ECO:0000256" key="1">
    <source>
        <dbReference type="SAM" id="MobiDB-lite"/>
    </source>
</evidence>
<feature type="region of interest" description="Disordered" evidence="1">
    <location>
        <begin position="611"/>
        <end position="657"/>
    </location>
</feature>
<dbReference type="Proteomes" id="UP000510686">
    <property type="component" value="Chromosome 1"/>
</dbReference>
<feature type="compositionally biased region" description="Low complexity" evidence="1">
    <location>
        <begin position="458"/>
        <end position="468"/>
    </location>
</feature>
<feature type="region of interest" description="Disordered" evidence="1">
    <location>
        <begin position="89"/>
        <end position="109"/>
    </location>
</feature>
<dbReference type="RefSeq" id="XP_014549935.2">
    <property type="nucleotide sequence ID" value="XM_014694449.2"/>
</dbReference>
<feature type="compositionally biased region" description="Low complexity" evidence="1">
    <location>
        <begin position="299"/>
        <end position="310"/>
    </location>
</feature>
<dbReference type="KEGG" id="mbrn:26239379"/>
<gene>
    <name evidence="2" type="ORF">G6M90_00g005690</name>
</gene>
<dbReference type="GeneID" id="26239379"/>
<feature type="region of interest" description="Disordered" evidence="1">
    <location>
        <begin position="38"/>
        <end position="74"/>
    </location>
</feature>
<accession>A0A7D5URD7</accession>
<feature type="region of interest" description="Disordered" evidence="1">
    <location>
        <begin position="457"/>
        <end position="482"/>
    </location>
</feature>
<feature type="compositionally biased region" description="Low complexity" evidence="1">
    <location>
        <begin position="612"/>
        <end position="621"/>
    </location>
</feature>
<keyword evidence="3" id="KW-1185">Reference proteome</keyword>
<proteinExistence type="predicted"/>
<dbReference type="AlphaFoldDB" id="A0A7D5URD7"/>
<feature type="region of interest" description="Disordered" evidence="1">
    <location>
        <begin position="125"/>
        <end position="148"/>
    </location>
</feature>